<organism evidence="1 2">
    <name type="scientific">Candidatus Borrelia fainii</name>
    <dbReference type="NCBI Taxonomy" id="2518322"/>
    <lineage>
        <taxon>Bacteria</taxon>
        <taxon>Pseudomonadati</taxon>
        <taxon>Spirochaetota</taxon>
        <taxon>Spirochaetia</taxon>
        <taxon>Spirochaetales</taxon>
        <taxon>Borreliaceae</taxon>
        <taxon>Borrelia</taxon>
    </lineage>
</organism>
<evidence type="ECO:0000313" key="1">
    <source>
        <dbReference type="EMBL" id="BDU63477.1"/>
    </source>
</evidence>
<protein>
    <submittedName>
        <fullName evidence="1">Uncharacterized protein</fullName>
    </submittedName>
</protein>
<keyword evidence="2" id="KW-1185">Reference proteome</keyword>
<keyword evidence="1" id="KW-0614">Plasmid</keyword>
<dbReference type="EMBL" id="AP027073">
    <property type="protein sequence ID" value="BDU63477.1"/>
    <property type="molecule type" value="Genomic_DNA"/>
</dbReference>
<sequence>MVVSCNLKPLNKLQGNFHGTSHSNNSGITPKFSLDEFLNSSRLLRKEQAAVQSIRTIVTHPKIGSSENYRTYTDSDFFSLLNNLGIAKVEEMITVYLEVQKKQEEALVAVKNISFTENKDNYLEKLDNYKKNYPMHLKGLFNKLIPNDVYVNVIGDNYITKFIEIIDEVKAITKVLKVFASKSITFDENTVLIYILNILVNPLIGKVEGYKTYESHGRVFFLFGSLGLTKVKEIIKVHVNSVKAQLDAEDAIKFVKDEHLKQQLQNRFDTLSAAYSLHIKEVFSKSSLDDIYRAAIVNVNYDAEFNKIKNEATILNP</sequence>
<geneLocation type="plasmid" evidence="1 2">
    <name>p42</name>
</geneLocation>
<dbReference type="Proteomes" id="UP001317516">
    <property type="component" value="Plasmid p42"/>
</dbReference>
<dbReference type="NCBIfam" id="NF047534">
    <property type="entry name" value="lipo_BTA121_dup"/>
    <property type="match status" value="2"/>
</dbReference>
<proteinExistence type="predicted"/>
<name>A0ABM8DLL2_9SPIR</name>
<accession>A0ABM8DLL2</accession>
<gene>
    <name evidence="1" type="ORF">BOFE_10170</name>
</gene>
<reference evidence="1 2" key="1">
    <citation type="submission" date="2022-11" db="EMBL/GenBank/DDBJ databases">
        <title>Genome sequence of clinical isolate of the human pathogenic Borrelia fainii.</title>
        <authorList>
            <person name="Itokawa K."/>
            <person name="Sato K."/>
            <person name="Qiu Y."/>
        </authorList>
    </citation>
    <scope>NUCLEOTIDE SEQUENCE [LARGE SCALE GENOMIC DNA]</scope>
    <source>
        <strain evidence="1 2">Qtaro</strain>
        <plasmid evidence="1 2">p42</plasmid>
    </source>
</reference>
<evidence type="ECO:0000313" key="2">
    <source>
        <dbReference type="Proteomes" id="UP001317516"/>
    </source>
</evidence>